<dbReference type="AlphaFoldDB" id="A0A5B9QW89"/>
<gene>
    <name evidence="3" type="primary">btuF</name>
    <name evidence="3" type="ORF">UC8_01670</name>
</gene>
<dbReference type="Pfam" id="PF01497">
    <property type="entry name" value="Peripla_BP_2"/>
    <property type="match status" value="1"/>
</dbReference>
<dbReference type="PANTHER" id="PTHR30535:SF34">
    <property type="entry name" value="MOLYBDATE-BINDING PROTEIN MOLA"/>
    <property type="match status" value="1"/>
</dbReference>
<dbReference type="InterPro" id="IPR054828">
    <property type="entry name" value="Vit_B12_bind_prot"/>
</dbReference>
<evidence type="ECO:0000259" key="2">
    <source>
        <dbReference type="PROSITE" id="PS50983"/>
    </source>
</evidence>
<dbReference type="PROSITE" id="PS50983">
    <property type="entry name" value="FE_B12_PBP"/>
    <property type="match status" value="1"/>
</dbReference>
<dbReference type="InterPro" id="IPR050902">
    <property type="entry name" value="ABC_Transporter_SBP"/>
</dbReference>
<evidence type="ECO:0000313" key="3">
    <source>
        <dbReference type="EMBL" id="QEG38213.1"/>
    </source>
</evidence>
<reference evidence="3 4" key="1">
    <citation type="submission" date="2019-08" db="EMBL/GenBank/DDBJ databases">
        <title>Deep-cultivation of Planctomycetes and their phenomic and genomic characterization uncovers novel biology.</title>
        <authorList>
            <person name="Wiegand S."/>
            <person name="Jogler M."/>
            <person name="Boedeker C."/>
            <person name="Pinto D."/>
            <person name="Vollmers J."/>
            <person name="Rivas-Marin E."/>
            <person name="Kohn T."/>
            <person name="Peeters S.H."/>
            <person name="Heuer A."/>
            <person name="Rast P."/>
            <person name="Oberbeckmann S."/>
            <person name="Bunk B."/>
            <person name="Jeske O."/>
            <person name="Meyerdierks A."/>
            <person name="Storesund J.E."/>
            <person name="Kallscheuer N."/>
            <person name="Luecker S."/>
            <person name="Lage O.M."/>
            <person name="Pohl T."/>
            <person name="Merkel B.J."/>
            <person name="Hornburger P."/>
            <person name="Mueller R.-W."/>
            <person name="Bruemmer F."/>
            <person name="Labrenz M."/>
            <person name="Spormann A.M."/>
            <person name="Op den Camp H."/>
            <person name="Overmann J."/>
            <person name="Amann R."/>
            <person name="Jetten M.S.M."/>
            <person name="Mascher T."/>
            <person name="Medema M.H."/>
            <person name="Devos D.P."/>
            <person name="Kaster A.-K."/>
            <person name="Ovreas L."/>
            <person name="Rohde M."/>
            <person name="Galperin M.Y."/>
            <person name="Jogler C."/>
        </authorList>
    </citation>
    <scope>NUCLEOTIDE SEQUENCE [LARGE SCALE GENOMIC DNA]</scope>
    <source>
        <strain evidence="3 4">UC8</strain>
    </source>
</reference>
<protein>
    <submittedName>
        <fullName evidence="3">Vitamin B12-binding protein</fullName>
    </submittedName>
</protein>
<dbReference type="Proteomes" id="UP000325286">
    <property type="component" value="Chromosome"/>
</dbReference>
<dbReference type="SUPFAM" id="SSF53807">
    <property type="entry name" value="Helical backbone' metal receptor"/>
    <property type="match status" value="1"/>
</dbReference>
<dbReference type="OrthoDB" id="9787772at2"/>
<dbReference type="RefSeq" id="WP_068134770.1">
    <property type="nucleotide sequence ID" value="NZ_CP042914.1"/>
</dbReference>
<keyword evidence="4" id="KW-1185">Reference proteome</keyword>
<name>A0A5B9QW89_9BACT</name>
<proteinExistence type="predicted"/>
<dbReference type="PANTHER" id="PTHR30535">
    <property type="entry name" value="VITAMIN B12-BINDING PROTEIN"/>
    <property type="match status" value="1"/>
</dbReference>
<dbReference type="InterPro" id="IPR002491">
    <property type="entry name" value="ABC_transptr_periplasmic_BD"/>
</dbReference>
<organism evidence="3 4">
    <name type="scientific">Roseimaritima ulvae</name>
    <dbReference type="NCBI Taxonomy" id="980254"/>
    <lineage>
        <taxon>Bacteria</taxon>
        <taxon>Pseudomonadati</taxon>
        <taxon>Planctomycetota</taxon>
        <taxon>Planctomycetia</taxon>
        <taxon>Pirellulales</taxon>
        <taxon>Pirellulaceae</taxon>
        <taxon>Roseimaritima</taxon>
    </lineage>
</organism>
<feature type="domain" description="Fe/B12 periplasmic-binding" evidence="2">
    <location>
        <begin position="94"/>
        <end position="349"/>
    </location>
</feature>
<dbReference type="EMBL" id="CP042914">
    <property type="protein sequence ID" value="QEG38213.1"/>
    <property type="molecule type" value="Genomic_DNA"/>
</dbReference>
<evidence type="ECO:0000313" key="4">
    <source>
        <dbReference type="Proteomes" id="UP000325286"/>
    </source>
</evidence>
<dbReference type="GO" id="GO:0071281">
    <property type="term" value="P:cellular response to iron ion"/>
    <property type="evidence" value="ECO:0007669"/>
    <property type="project" value="TreeGrafter"/>
</dbReference>
<accession>A0A5B9QW89</accession>
<keyword evidence="1" id="KW-0732">Signal</keyword>
<dbReference type="NCBIfam" id="NF038402">
    <property type="entry name" value="TroA_like"/>
    <property type="match status" value="1"/>
</dbReference>
<dbReference type="Gene3D" id="3.40.50.1980">
    <property type="entry name" value="Nitrogenase molybdenum iron protein domain"/>
    <property type="match status" value="2"/>
</dbReference>
<sequence>MNKRIQGRLSLRERSRTTPLDERILQRCFRGAKDDQTTPRRPHRLATVATLLTLIILAGCQKPSTPAANSAPDAPATITDRLDRSVIVDTPAKRIISLTPAMTELLFAMDLGPTMVGATKHCNYPAAALDIPRVGAGTLESISVEAIIAAKPDLVLCKWDYHQPLIETLDRMQIRCLAVGPQSLDELFDEADWIGRLTGHEAQAAALIERMTARRDHLTEVVARVQPTPPLKVFYEVWDDPLMTAGPDSFIDEMLVSAGLENIIRDTSIRYPRISAETVLRANPDLILAPTTHFEDVDVDTIRTRPGWDSVTAVQQQRIHLISGDEVSRCGPRLLDALSEIILAAYPELSPADLEFSSPSPAEVTR</sequence>
<dbReference type="KEGG" id="rul:UC8_01670"/>
<evidence type="ECO:0000256" key="1">
    <source>
        <dbReference type="ARBA" id="ARBA00022729"/>
    </source>
</evidence>